<name>A0ABX5UQU3_9BURK</name>
<proteinExistence type="predicted"/>
<evidence type="ECO:0000259" key="1">
    <source>
        <dbReference type="Pfam" id="PF00534"/>
    </source>
</evidence>
<dbReference type="CDD" id="cd03801">
    <property type="entry name" value="GT4_PimA-like"/>
    <property type="match status" value="1"/>
</dbReference>
<feature type="domain" description="Glycosyltransferase subfamily 4-like N-terminal" evidence="2">
    <location>
        <begin position="24"/>
        <end position="180"/>
    </location>
</feature>
<dbReference type="PANTHER" id="PTHR45947">
    <property type="entry name" value="SULFOQUINOVOSYL TRANSFERASE SQD2"/>
    <property type="match status" value="1"/>
</dbReference>
<reference evidence="3 4" key="1">
    <citation type="submission" date="2019-05" db="EMBL/GenBank/DDBJ databases">
        <title>Draft Genome Sequences of Six Type Strains of the Genus Massilia.</title>
        <authorList>
            <person name="Miess H."/>
            <person name="Frediansyhah A."/>
            <person name="Gross H."/>
        </authorList>
    </citation>
    <scope>NUCLEOTIDE SEQUENCE [LARGE SCALE GENOMIC DNA]</scope>
    <source>
        <strain evidence="3 4">DSMZ 26121</strain>
    </source>
</reference>
<dbReference type="InterPro" id="IPR050194">
    <property type="entry name" value="Glycosyltransferase_grp1"/>
</dbReference>
<dbReference type="Pfam" id="PF13579">
    <property type="entry name" value="Glyco_trans_4_4"/>
    <property type="match status" value="1"/>
</dbReference>
<dbReference type="PANTHER" id="PTHR45947:SF3">
    <property type="entry name" value="SULFOQUINOVOSYL TRANSFERASE SQD2"/>
    <property type="match status" value="1"/>
</dbReference>
<dbReference type="SUPFAM" id="SSF53756">
    <property type="entry name" value="UDP-Glycosyltransferase/glycogen phosphorylase"/>
    <property type="match status" value="1"/>
</dbReference>
<dbReference type="Gene3D" id="3.40.50.2000">
    <property type="entry name" value="Glycogen Phosphorylase B"/>
    <property type="match status" value="2"/>
</dbReference>
<evidence type="ECO:0000259" key="2">
    <source>
        <dbReference type="Pfam" id="PF13579"/>
    </source>
</evidence>
<accession>A0ABX5UQU3</accession>
<dbReference type="Proteomes" id="UP000298763">
    <property type="component" value="Chromosome"/>
</dbReference>
<dbReference type="InterPro" id="IPR001296">
    <property type="entry name" value="Glyco_trans_1"/>
</dbReference>
<sequence>MRAGMEKNISVMVLGLRGFPHVQGGVETHAEHLYTELARMNCKVEVVVRDAYQPDSNPDVWKDIRFKRLWAPRKKSLEAIVHSVIGVLYAAVRRPDVLHIHAIGPALVTPLARLFGLKVVVTHHGPDYDRQKWGRAAKAALRFGERFGMTFASKRIVISNVIRNLVQEKYSRDSVLIPNGVTPPDIPVSTGALAQFELTPGKYVLLVSRLVPEKRHLDLISAFDRAGLDGWKLALVGASDHPDDYTRSVLAAAARTPNVVCTGFQSGLALRELYAHAGTFVLPSSHEGLPIALLEALSYGLPVVASDIPANMEVSSPGIEFYPLGNIDALAQQLRQHAEAKRDANHAEAVKQQIGERYRWSAIATETRAVYRQAVSPVAQPETATLAARNTVPD</sequence>
<keyword evidence="4" id="KW-1185">Reference proteome</keyword>
<dbReference type="Pfam" id="PF00534">
    <property type="entry name" value="Glycos_transf_1"/>
    <property type="match status" value="1"/>
</dbReference>
<evidence type="ECO:0000313" key="3">
    <source>
        <dbReference type="EMBL" id="QCP12562.1"/>
    </source>
</evidence>
<dbReference type="InterPro" id="IPR028098">
    <property type="entry name" value="Glyco_trans_4-like_N"/>
</dbReference>
<protein>
    <submittedName>
        <fullName evidence="3">Glycosyltransferase family 4 protein</fullName>
    </submittedName>
</protein>
<organism evidence="3 4">
    <name type="scientific">Pseudoduganella umbonata</name>
    <dbReference type="NCBI Taxonomy" id="864828"/>
    <lineage>
        <taxon>Bacteria</taxon>
        <taxon>Pseudomonadati</taxon>
        <taxon>Pseudomonadota</taxon>
        <taxon>Betaproteobacteria</taxon>
        <taxon>Burkholderiales</taxon>
        <taxon>Oxalobacteraceae</taxon>
        <taxon>Telluria group</taxon>
        <taxon>Pseudoduganella</taxon>
    </lineage>
</organism>
<evidence type="ECO:0000313" key="4">
    <source>
        <dbReference type="Proteomes" id="UP000298763"/>
    </source>
</evidence>
<gene>
    <name evidence="3" type="ORF">FCL38_20610</name>
</gene>
<dbReference type="EMBL" id="CP040017">
    <property type="protein sequence ID" value="QCP12562.1"/>
    <property type="molecule type" value="Genomic_DNA"/>
</dbReference>
<feature type="domain" description="Glycosyl transferase family 1" evidence="1">
    <location>
        <begin position="201"/>
        <end position="341"/>
    </location>
</feature>